<evidence type="ECO:0000313" key="9">
    <source>
        <dbReference type="EMBL" id="SVB86742.1"/>
    </source>
</evidence>
<dbReference type="Pfam" id="PF01435">
    <property type="entry name" value="Peptidase_M48"/>
    <property type="match status" value="1"/>
</dbReference>
<sequence length="204" mass="22351">VPYLVALLVITIALDINFAAFILFLATVLAMGLPFSRASSKSRSRAPKPPSEESIARLLAVKRKQIIARHGGLLQDQVAQNHVKNVGERLTLAAGLSAGSVSFSILSCPEPRAMALPPSIVMITTGIYRTLRSESELAAIFAHEVGHIAANTWSIDCRRRTNCKQHQAGRCHRNRQCREYQADQLAVTYLAKAGYNRNALVSFL</sequence>
<organism evidence="9">
    <name type="scientific">marine metagenome</name>
    <dbReference type="NCBI Taxonomy" id="408172"/>
    <lineage>
        <taxon>unclassified sequences</taxon>
        <taxon>metagenomes</taxon>
        <taxon>ecological metagenomes</taxon>
    </lineage>
</organism>
<keyword evidence="6" id="KW-0482">Metalloprotease</keyword>
<gene>
    <name evidence="9" type="ORF">METZ01_LOCUS239596</name>
</gene>
<dbReference type="Gene3D" id="3.30.2010.10">
    <property type="entry name" value="Metalloproteases ('zincins'), catalytic domain"/>
    <property type="match status" value="1"/>
</dbReference>
<feature type="transmembrane region" description="Helical" evidence="7">
    <location>
        <begin position="6"/>
        <end position="35"/>
    </location>
</feature>
<reference evidence="9" key="1">
    <citation type="submission" date="2018-05" db="EMBL/GenBank/DDBJ databases">
        <authorList>
            <person name="Lanie J.A."/>
            <person name="Ng W.-L."/>
            <person name="Kazmierczak K.M."/>
            <person name="Andrzejewski T.M."/>
            <person name="Davidsen T.M."/>
            <person name="Wayne K.J."/>
            <person name="Tettelin H."/>
            <person name="Glass J.I."/>
            <person name="Rusch D."/>
            <person name="Podicherti R."/>
            <person name="Tsui H.-C.T."/>
            <person name="Winkler M.E."/>
        </authorList>
    </citation>
    <scope>NUCLEOTIDE SEQUENCE</scope>
</reference>
<evidence type="ECO:0000256" key="2">
    <source>
        <dbReference type="ARBA" id="ARBA00022670"/>
    </source>
</evidence>
<evidence type="ECO:0000256" key="6">
    <source>
        <dbReference type="ARBA" id="ARBA00023049"/>
    </source>
</evidence>
<dbReference type="GO" id="GO:0051603">
    <property type="term" value="P:proteolysis involved in protein catabolic process"/>
    <property type="evidence" value="ECO:0007669"/>
    <property type="project" value="TreeGrafter"/>
</dbReference>
<keyword evidence="7" id="KW-1133">Transmembrane helix</keyword>
<dbReference type="GO" id="GO:0004222">
    <property type="term" value="F:metalloendopeptidase activity"/>
    <property type="evidence" value="ECO:0007669"/>
    <property type="project" value="InterPro"/>
</dbReference>
<feature type="non-terminal residue" evidence="9">
    <location>
        <position position="1"/>
    </location>
</feature>
<proteinExistence type="predicted"/>
<keyword evidence="7" id="KW-0472">Membrane</keyword>
<evidence type="ECO:0000256" key="1">
    <source>
        <dbReference type="ARBA" id="ARBA00001947"/>
    </source>
</evidence>
<dbReference type="InterPro" id="IPR001915">
    <property type="entry name" value="Peptidase_M48"/>
</dbReference>
<feature type="non-terminal residue" evidence="9">
    <location>
        <position position="204"/>
    </location>
</feature>
<dbReference type="EMBL" id="UINC01061304">
    <property type="protein sequence ID" value="SVB86742.1"/>
    <property type="molecule type" value="Genomic_DNA"/>
</dbReference>
<evidence type="ECO:0000256" key="5">
    <source>
        <dbReference type="ARBA" id="ARBA00022833"/>
    </source>
</evidence>
<evidence type="ECO:0000259" key="8">
    <source>
        <dbReference type="Pfam" id="PF01435"/>
    </source>
</evidence>
<dbReference type="GO" id="GO:0046872">
    <property type="term" value="F:metal ion binding"/>
    <property type="evidence" value="ECO:0007669"/>
    <property type="project" value="UniProtKB-KW"/>
</dbReference>
<protein>
    <recommendedName>
        <fullName evidence="8">Peptidase M48 domain-containing protein</fullName>
    </recommendedName>
</protein>
<dbReference type="PANTHER" id="PTHR22726:SF1">
    <property type="entry name" value="METALLOENDOPEPTIDASE OMA1, MITOCHONDRIAL"/>
    <property type="match status" value="1"/>
</dbReference>
<evidence type="ECO:0000256" key="7">
    <source>
        <dbReference type="SAM" id="Phobius"/>
    </source>
</evidence>
<evidence type="ECO:0000256" key="3">
    <source>
        <dbReference type="ARBA" id="ARBA00022723"/>
    </source>
</evidence>
<dbReference type="AlphaFoldDB" id="A0A382HHV2"/>
<name>A0A382HHV2_9ZZZZ</name>
<keyword evidence="2" id="KW-0645">Protease</keyword>
<keyword evidence="3" id="KW-0479">Metal-binding</keyword>
<feature type="domain" description="Peptidase M48" evidence="8">
    <location>
        <begin position="80"/>
        <end position="151"/>
    </location>
</feature>
<accession>A0A382HHV2</accession>
<keyword evidence="7" id="KW-0812">Transmembrane</keyword>
<keyword evidence="5" id="KW-0862">Zinc</keyword>
<comment type="cofactor">
    <cofactor evidence="1">
        <name>Zn(2+)</name>
        <dbReference type="ChEBI" id="CHEBI:29105"/>
    </cofactor>
</comment>
<dbReference type="InterPro" id="IPR051156">
    <property type="entry name" value="Mito/Outer_Membr_Metalloprot"/>
</dbReference>
<dbReference type="CDD" id="cd07324">
    <property type="entry name" value="M48C_Oma1-like"/>
    <property type="match status" value="1"/>
</dbReference>
<dbReference type="GO" id="GO:0016020">
    <property type="term" value="C:membrane"/>
    <property type="evidence" value="ECO:0007669"/>
    <property type="project" value="TreeGrafter"/>
</dbReference>
<keyword evidence="4" id="KW-0378">Hydrolase</keyword>
<evidence type="ECO:0000256" key="4">
    <source>
        <dbReference type="ARBA" id="ARBA00022801"/>
    </source>
</evidence>
<dbReference type="PANTHER" id="PTHR22726">
    <property type="entry name" value="METALLOENDOPEPTIDASE OMA1"/>
    <property type="match status" value="1"/>
</dbReference>